<dbReference type="Gene3D" id="1.10.287.470">
    <property type="entry name" value="Helix hairpin bin"/>
    <property type="match status" value="1"/>
</dbReference>
<dbReference type="EMBL" id="CP036316">
    <property type="protein sequence ID" value="QDT64448.1"/>
    <property type="molecule type" value="Genomic_DNA"/>
</dbReference>
<accession>A0A517T7U7</accession>
<proteinExistence type="predicted"/>
<dbReference type="Proteomes" id="UP000319976">
    <property type="component" value="Chromosome"/>
</dbReference>
<reference evidence="4 5" key="1">
    <citation type="submission" date="2019-02" db="EMBL/GenBank/DDBJ databases">
        <title>Deep-cultivation of Planctomycetes and their phenomic and genomic characterization uncovers novel biology.</title>
        <authorList>
            <person name="Wiegand S."/>
            <person name="Jogler M."/>
            <person name="Boedeker C."/>
            <person name="Pinto D."/>
            <person name="Vollmers J."/>
            <person name="Rivas-Marin E."/>
            <person name="Kohn T."/>
            <person name="Peeters S.H."/>
            <person name="Heuer A."/>
            <person name="Rast P."/>
            <person name="Oberbeckmann S."/>
            <person name="Bunk B."/>
            <person name="Jeske O."/>
            <person name="Meyerdierks A."/>
            <person name="Storesund J.E."/>
            <person name="Kallscheuer N."/>
            <person name="Luecker S."/>
            <person name="Lage O.M."/>
            <person name="Pohl T."/>
            <person name="Merkel B.J."/>
            <person name="Hornburger P."/>
            <person name="Mueller R.-W."/>
            <person name="Bruemmer F."/>
            <person name="Labrenz M."/>
            <person name="Spormann A.M."/>
            <person name="Op den Camp H."/>
            <person name="Overmann J."/>
            <person name="Amann R."/>
            <person name="Jetten M.S.M."/>
            <person name="Mascher T."/>
            <person name="Medema M.H."/>
            <person name="Devos D.P."/>
            <person name="Kaster A.-K."/>
            <person name="Ovreas L."/>
            <person name="Rohde M."/>
            <person name="Galperin M.Y."/>
            <person name="Jogler C."/>
        </authorList>
    </citation>
    <scope>NUCLEOTIDE SEQUENCE [LARGE SCALE GENOMIC DNA]</scope>
    <source>
        <strain evidence="4 5">V22</strain>
    </source>
</reference>
<evidence type="ECO:0000256" key="2">
    <source>
        <dbReference type="SAM" id="MobiDB-lite"/>
    </source>
</evidence>
<organism evidence="4 5">
    <name type="scientific">Calycomorphotria hydatis</name>
    <dbReference type="NCBI Taxonomy" id="2528027"/>
    <lineage>
        <taxon>Bacteria</taxon>
        <taxon>Pseudomonadati</taxon>
        <taxon>Planctomycetota</taxon>
        <taxon>Planctomycetia</taxon>
        <taxon>Planctomycetales</taxon>
        <taxon>Planctomycetaceae</taxon>
        <taxon>Calycomorphotria</taxon>
    </lineage>
</organism>
<keyword evidence="1" id="KW-0175">Coiled coil</keyword>
<feature type="coiled-coil region" evidence="1">
    <location>
        <begin position="113"/>
        <end position="147"/>
    </location>
</feature>
<dbReference type="GO" id="GO:1990281">
    <property type="term" value="C:efflux pump complex"/>
    <property type="evidence" value="ECO:0007669"/>
    <property type="project" value="TreeGrafter"/>
</dbReference>
<dbReference type="AlphaFoldDB" id="A0A517T7U7"/>
<feature type="region of interest" description="Disordered" evidence="2">
    <location>
        <begin position="442"/>
        <end position="464"/>
    </location>
</feature>
<dbReference type="InterPro" id="IPR058625">
    <property type="entry name" value="MdtA-like_BSH"/>
</dbReference>
<dbReference type="GO" id="GO:0015562">
    <property type="term" value="F:efflux transmembrane transporter activity"/>
    <property type="evidence" value="ECO:0007669"/>
    <property type="project" value="TreeGrafter"/>
</dbReference>
<dbReference type="SUPFAM" id="SSF111369">
    <property type="entry name" value="HlyD-like secretion proteins"/>
    <property type="match status" value="1"/>
</dbReference>
<dbReference type="PANTHER" id="PTHR30469">
    <property type="entry name" value="MULTIDRUG RESISTANCE PROTEIN MDTA"/>
    <property type="match status" value="1"/>
</dbReference>
<name>A0A517T7U7_9PLAN</name>
<keyword evidence="5" id="KW-1185">Reference proteome</keyword>
<evidence type="ECO:0000256" key="1">
    <source>
        <dbReference type="SAM" id="Coils"/>
    </source>
</evidence>
<dbReference type="Gene3D" id="2.40.50.100">
    <property type="match status" value="1"/>
</dbReference>
<dbReference type="Pfam" id="PF25917">
    <property type="entry name" value="BSH_RND"/>
    <property type="match status" value="1"/>
</dbReference>
<sequence length="464" mass="50786">MSALSRTANIVVPMLILGAGFGGCFALANLRKSPQPRDIVSKAPLVKTIPVASAESKLDVDVDGTVVPVREIQISSEVEGKIEYQSDDCRAGRYVKKGDVLIRVNQKDYQLAMDLLKSELKQRQTEVAELKVEIKNTEELLRITQEELTLRDREVTRQQQLQKRGAGTAVGLEEAQRNEIQSRNSVTNMQSQLRLLQAKLPRMEQAVELAKTQLADAKLDFDRTDIRSPIDGMIVSSSVEQDAYLKKGDPVVVVEDTSVVEVVCYLEMRVVSWLRTHPPEGWTPAEGPAGSYAVPKTPATVTYDVLGNTYSWTGTLSRYEGTGVDRQTRTVPCRVTISDPQAVSLLRGGKTIPIAAPPALVRGMFVDVRLHTTPKDAVLSLPEVAVRPGNIIWVARDSKLEVHKLPLTVPMDGEVLIPADTAPVKPGDRLIVSPLPVPTPGMAIREETGDSSAYASIPDESDRS</sequence>
<evidence type="ECO:0000313" key="4">
    <source>
        <dbReference type="EMBL" id="QDT64448.1"/>
    </source>
</evidence>
<feature type="domain" description="Multidrug resistance protein MdtA-like barrel-sandwich hybrid" evidence="3">
    <location>
        <begin position="71"/>
        <end position="253"/>
    </location>
</feature>
<dbReference type="OrthoDB" id="233363at2"/>
<feature type="coiled-coil region" evidence="1">
    <location>
        <begin position="186"/>
        <end position="213"/>
    </location>
</feature>
<dbReference type="KEGG" id="chya:V22_16820"/>
<gene>
    <name evidence="4" type="primary">emrA</name>
    <name evidence="4" type="ORF">V22_16820</name>
</gene>
<protein>
    <submittedName>
        <fullName evidence="4">Multidrug export protein EmrA</fullName>
    </submittedName>
</protein>
<dbReference type="Gene3D" id="2.40.30.170">
    <property type="match status" value="1"/>
</dbReference>
<evidence type="ECO:0000259" key="3">
    <source>
        <dbReference type="Pfam" id="PF25917"/>
    </source>
</evidence>
<dbReference type="RefSeq" id="WP_145261620.1">
    <property type="nucleotide sequence ID" value="NZ_CP036316.1"/>
</dbReference>
<dbReference type="PROSITE" id="PS51257">
    <property type="entry name" value="PROKAR_LIPOPROTEIN"/>
    <property type="match status" value="1"/>
</dbReference>
<evidence type="ECO:0000313" key="5">
    <source>
        <dbReference type="Proteomes" id="UP000319976"/>
    </source>
</evidence>